<gene>
    <name evidence="1" type="ORF">CR103_15195</name>
</gene>
<dbReference type="PANTHER" id="PTHR35272">
    <property type="entry name" value="THIOL:DISULFIDE INTERCHANGE PROTEIN DSBC-RELATED"/>
    <property type="match status" value="1"/>
</dbReference>
<accession>A0A2G8SZ05</accession>
<evidence type="ECO:0000313" key="1">
    <source>
        <dbReference type="EMBL" id="PIL39016.1"/>
    </source>
</evidence>
<dbReference type="Proteomes" id="UP000228593">
    <property type="component" value="Unassembled WGS sequence"/>
</dbReference>
<keyword evidence="2" id="KW-1185">Reference proteome</keyword>
<dbReference type="InterPro" id="IPR009094">
    <property type="entry name" value="DiS-bond_isomerase_DsbC/G_N_sf"/>
</dbReference>
<dbReference type="NCBIfam" id="NF008657">
    <property type="entry name" value="PRK11657.1"/>
    <property type="match status" value="1"/>
</dbReference>
<protein>
    <submittedName>
        <fullName evidence="1">Thiol:disulfide interchange protein DsbG</fullName>
    </submittedName>
</protein>
<organism evidence="1 2">
    <name type="scientific">Massilia psychrophila</name>
    <dbReference type="NCBI Taxonomy" id="1603353"/>
    <lineage>
        <taxon>Bacteria</taxon>
        <taxon>Pseudomonadati</taxon>
        <taxon>Pseudomonadota</taxon>
        <taxon>Betaproteobacteria</taxon>
        <taxon>Burkholderiales</taxon>
        <taxon>Oxalobacteraceae</taxon>
        <taxon>Telluria group</taxon>
        <taxon>Massilia</taxon>
    </lineage>
</organism>
<evidence type="ECO:0000313" key="2">
    <source>
        <dbReference type="Proteomes" id="UP000228593"/>
    </source>
</evidence>
<dbReference type="EMBL" id="PDOB01000025">
    <property type="protein sequence ID" value="PIL39016.1"/>
    <property type="molecule type" value="Genomic_DNA"/>
</dbReference>
<dbReference type="Gene3D" id="3.40.30.10">
    <property type="entry name" value="Glutaredoxin"/>
    <property type="match status" value="1"/>
</dbReference>
<dbReference type="AlphaFoldDB" id="A0A2G8SZ05"/>
<dbReference type="PANTHER" id="PTHR35272:SF4">
    <property type="entry name" value="THIOL:DISULFIDE INTERCHANGE PROTEIN DSBG"/>
    <property type="match status" value="1"/>
</dbReference>
<dbReference type="RefSeq" id="WP_099916812.1">
    <property type="nucleotide sequence ID" value="NZ_BMHS01000028.1"/>
</dbReference>
<proteinExistence type="predicted"/>
<name>A0A2G8SZ05_9BURK</name>
<sequence length="249" mass="27257">MIKPPVFFKMNRHIAAVAFVAVGATLVTTSTVFSAEPYPKAIRRAVESGVNVVKSFPAVSGLTGWVMLQDGRYSTVYTTADKKTLFAGALIGENGENFGALYEEKYVPKPDLGALFQRLEKSSYVAEGAISGPKSIVYVYVFVDANCPFCHYTWLALQPYEKIGLQVRWIPVATLGPTSMPKAIEIMAAADQVAAFRKMEENHGKPGVIWKDKQGKVQVKGGMPRLSELPAITGFLEQKNGNSSLNKFR</sequence>
<dbReference type="SUPFAM" id="SSF52833">
    <property type="entry name" value="Thioredoxin-like"/>
    <property type="match status" value="1"/>
</dbReference>
<dbReference type="InterPro" id="IPR036249">
    <property type="entry name" value="Thioredoxin-like_sf"/>
</dbReference>
<dbReference type="Gene3D" id="3.10.450.70">
    <property type="entry name" value="Disulphide bond isomerase, DsbC/G, N-terminal"/>
    <property type="match status" value="1"/>
</dbReference>
<comment type="caution">
    <text evidence="1">The sequence shown here is derived from an EMBL/GenBank/DDBJ whole genome shotgun (WGS) entry which is preliminary data.</text>
</comment>
<dbReference type="GO" id="GO:0042597">
    <property type="term" value="C:periplasmic space"/>
    <property type="evidence" value="ECO:0007669"/>
    <property type="project" value="InterPro"/>
</dbReference>
<reference evidence="1 2" key="1">
    <citation type="submission" date="2017-10" db="EMBL/GenBank/DDBJ databases">
        <title>Massilia psychrophilum sp. nov., a novel purple-pigmented bacterium isolated from Tianshan glacier, Xinjiang Municipality, China.</title>
        <authorList>
            <person name="Wang H."/>
        </authorList>
    </citation>
    <scope>NUCLEOTIDE SEQUENCE [LARGE SCALE GENOMIC DNA]</scope>
    <source>
        <strain evidence="1 2">JCM 30813</strain>
    </source>
</reference>
<dbReference type="OrthoDB" id="5298214at2"/>
<dbReference type="InterPro" id="IPR051470">
    <property type="entry name" value="Thiol:disulfide_interchange"/>
</dbReference>
<dbReference type="SUPFAM" id="SSF54423">
    <property type="entry name" value="DsbC/DsbG N-terminal domain-like"/>
    <property type="match status" value="1"/>
</dbReference>